<evidence type="ECO:0000313" key="3">
    <source>
        <dbReference type="Proteomes" id="UP000708208"/>
    </source>
</evidence>
<proteinExistence type="predicted"/>
<reference evidence="2" key="1">
    <citation type="submission" date="2021-06" db="EMBL/GenBank/DDBJ databases">
        <authorList>
            <person name="Hodson N. C."/>
            <person name="Mongue J. A."/>
            <person name="Jaron S. K."/>
        </authorList>
    </citation>
    <scope>NUCLEOTIDE SEQUENCE</scope>
</reference>
<keyword evidence="3" id="KW-1185">Reference proteome</keyword>
<name>A0A8J2L9G1_9HEXA</name>
<evidence type="ECO:0000256" key="1">
    <source>
        <dbReference type="SAM" id="SignalP"/>
    </source>
</evidence>
<dbReference type="EMBL" id="CAJVCH010558912">
    <property type="protein sequence ID" value="CAG7831093.1"/>
    <property type="molecule type" value="Genomic_DNA"/>
</dbReference>
<sequence>MLLKLIFALLSSCTVLVHGKVVCFEQKTDIDGNLDINVSYKYVEDAKNLPSSLGKLNLQGHSIWYIEGSGAGSEIKISADRKLYNSKSKVVQIFIRYYTKSPRSPSIYPVKGNLPLVTLPPSGADWSEVKYDVDPTGPP</sequence>
<dbReference type="Proteomes" id="UP000708208">
    <property type="component" value="Unassembled WGS sequence"/>
</dbReference>
<organism evidence="2 3">
    <name type="scientific">Allacma fusca</name>
    <dbReference type="NCBI Taxonomy" id="39272"/>
    <lineage>
        <taxon>Eukaryota</taxon>
        <taxon>Metazoa</taxon>
        <taxon>Ecdysozoa</taxon>
        <taxon>Arthropoda</taxon>
        <taxon>Hexapoda</taxon>
        <taxon>Collembola</taxon>
        <taxon>Symphypleona</taxon>
        <taxon>Sminthuridae</taxon>
        <taxon>Allacma</taxon>
    </lineage>
</organism>
<feature type="chain" id="PRO_5035289655" evidence="1">
    <location>
        <begin position="20"/>
        <end position="139"/>
    </location>
</feature>
<comment type="caution">
    <text evidence="2">The sequence shown here is derived from an EMBL/GenBank/DDBJ whole genome shotgun (WGS) entry which is preliminary data.</text>
</comment>
<feature type="non-terminal residue" evidence="2">
    <location>
        <position position="139"/>
    </location>
</feature>
<dbReference type="AlphaFoldDB" id="A0A8J2L9G1"/>
<feature type="signal peptide" evidence="1">
    <location>
        <begin position="1"/>
        <end position="19"/>
    </location>
</feature>
<accession>A0A8J2L9G1</accession>
<keyword evidence="1" id="KW-0732">Signal</keyword>
<evidence type="ECO:0000313" key="2">
    <source>
        <dbReference type="EMBL" id="CAG7831093.1"/>
    </source>
</evidence>
<gene>
    <name evidence="2" type="ORF">AFUS01_LOCUS40853</name>
</gene>
<protein>
    <submittedName>
        <fullName evidence="2">Uncharacterized protein</fullName>
    </submittedName>
</protein>